<gene>
    <name evidence="10" type="ORF">TAT_000168900</name>
    <name evidence="11" type="ORF">TAV_000169100</name>
</gene>
<dbReference type="InterPro" id="IPR003107">
    <property type="entry name" value="HAT"/>
</dbReference>
<dbReference type="PANTHER" id="PTHR11246">
    <property type="entry name" value="PRE-MRNA SPLICING FACTOR"/>
    <property type="match status" value="1"/>
</dbReference>
<comment type="similarity">
    <text evidence="2">Belongs to the crooked-neck family.</text>
</comment>
<evidence type="ECO:0000259" key="9">
    <source>
        <dbReference type="Pfam" id="PF23233"/>
    </source>
</evidence>
<sequence>MPPFDPSKLQVKNKMPAAVQITAEQILRDAVEWQTKEVKTTKQTIADEEELNFYKAQKRKEFEDTLRRQRHHIGTWIKYAVWEANQQEFRRARSIFERALLVDPNNPSLWLRYIETEMKNKNINSARNLFDRVVCLLPRIDQFWFKYAHFEELLGNYAGARSIYERWMEWNPEDKAWMLYIKFEERCGELDRCRSIFNRYIENRPSCMSFLKLVKFEEKYKKVSRARSAFVKCVEVLDPELLDEDFFIKFANFEQRQNNIEGANSVYEQGLKLLDKTKSEKLYENFISFQKQFKNEFIDDLISVKKRNEYEGDIAMNPDNYDTWFNYIKLEESILENMLKTCSDEKLEAQKDRIVQVYERAIANLPKDNNRKLWRRYSYLWIFYAFFSELQLDSKERAEEIYLKSLQILPRDFSKIYIYLSQLYLRMGDLKKMRSVMGNAIGLCKKEKIFETYSDIELKLGNIDRCRIIFTKYVEIYPYNYKSWLSYINFELLLNEINRVRKLCEYAIEMEQMNNPEAIWNKYISIEKNYSYSNVISLYKKLLQKTQHIKIYKEYSKYEYENGNNEKGREVIEEGIKLYKDSSVERSKLLYHLVEMEKKYGNEQTVQNAKKRLPKKILRKRKLENDQEVDDIIYVFPDDKTNTKILENALKWKKQQK</sequence>
<keyword evidence="3" id="KW-0507">mRNA processing</keyword>
<dbReference type="InterPro" id="IPR011990">
    <property type="entry name" value="TPR-like_helical_dom_sf"/>
</dbReference>
<dbReference type="EMBL" id="UIVT01000002">
    <property type="protein sequence ID" value="SVP90980.1"/>
    <property type="molecule type" value="Genomic_DNA"/>
</dbReference>
<evidence type="ECO:0000256" key="7">
    <source>
        <dbReference type="ARBA" id="ARBA00023242"/>
    </source>
</evidence>
<evidence type="ECO:0000313" key="10">
    <source>
        <dbReference type="EMBL" id="SVP90980.1"/>
    </source>
</evidence>
<dbReference type="AlphaFoldDB" id="A0A3B0N1Z9"/>
<dbReference type="VEuPathDB" id="PiroplasmaDB:TA13380"/>
<evidence type="ECO:0000256" key="6">
    <source>
        <dbReference type="ARBA" id="ARBA00023187"/>
    </source>
</evidence>
<dbReference type="EMBL" id="UIVS01000002">
    <property type="protein sequence ID" value="SVP91599.1"/>
    <property type="molecule type" value="Genomic_DNA"/>
</dbReference>
<dbReference type="InterPro" id="IPR019734">
    <property type="entry name" value="TPR_rpt"/>
</dbReference>
<evidence type="ECO:0000256" key="4">
    <source>
        <dbReference type="ARBA" id="ARBA00022728"/>
    </source>
</evidence>
<evidence type="ECO:0000313" key="11">
    <source>
        <dbReference type="EMBL" id="SVP91599.1"/>
    </source>
</evidence>
<dbReference type="SUPFAM" id="SSF48452">
    <property type="entry name" value="TPR-like"/>
    <property type="match status" value="3"/>
</dbReference>
<dbReference type="GO" id="GO:0071007">
    <property type="term" value="C:U2-type catalytic step 2 spliceosome"/>
    <property type="evidence" value="ECO:0007669"/>
    <property type="project" value="TreeGrafter"/>
</dbReference>
<dbReference type="InterPro" id="IPR045075">
    <property type="entry name" value="Syf1-like"/>
</dbReference>
<evidence type="ECO:0000256" key="5">
    <source>
        <dbReference type="ARBA" id="ARBA00022737"/>
    </source>
</evidence>
<dbReference type="Pfam" id="PF23233">
    <property type="entry name" value="HAT_Syf1_CNRKL1_N"/>
    <property type="match status" value="1"/>
</dbReference>
<reference evidence="11" key="1">
    <citation type="submission" date="2018-07" db="EMBL/GenBank/DDBJ databases">
        <authorList>
            <person name="Quirk P.G."/>
            <person name="Krulwich T.A."/>
        </authorList>
    </citation>
    <scope>NUCLEOTIDE SEQUENCE</scope>
    <source>
        <strain evidence="11">Anand</strain>
    </source>
</reference>
<dbReference type="GO" id="GO:0000245">
    <property type="term" value="P:spliceosomal complex assembly"/>
    <property type="evidence" value="ECO:0007669"/>
    <property type="project" value="TreeGrafter"/>
</dbReference>
<dbReference type="SMART" id="SM00386">
    <property type="entry name" value="HAT"/>
    <property type="match status" value="15"/>
</dbReference>
<keyword evidence="4" id="KW-0747">Spliceosome</keyword>
<dbReference type="InterPro" id="IPR055433">
    <property type="entry name" value="HAT_Syf1-like_N"/>
</dbReference>
<evidence type="ECO:0000256" key="1">
    <source>
        <dbReference type="ARBA" id="ARBA00004123"/>
    </source>
</evidence>
<dbReference type="Gene3D" id="1.25.40.10">
    <property type="entry name" value="Tetratricopeptide repeat domain"/>
    <property type="match status" value="4"/>
</dbReference>
<dbReference type="GO" id="GO:0000974">
    <property type="term" value="C:Prp19 complex"/>
    <property type="evidence" value="ECO:0007669"/>
    <property type="project" value="TreeGrafter"/>
</dbReference>
<evidence type="ECO:0000256" key="2">
    <source>
        <dbReference type="ARBA" id="ARBA00008644"/>
    </source>
</evidence>
<dbReference type="GO" id="GO:0071011">
    <property type="term" value="C:precatalytic spliceosome"/>
    <property type="evidence" value="ECO:0007669"/>
    <property type="project" value="TreeGrafter"/>
</dbReference>
<comment type="subcellular location">
    <subcellularLocation>
        <location evidence="1">Nucleus</location>
    </subcellularLocation>
</comment>
<proteinExistence type="inferred from homology"/>
<evidence type="ECO:0000256" key="3">
    <source>
        <dbReference type="ARBA" id="ARBA00022664"/>
    </source>
</evidence>
<feature type="domain" description="Pre-mRNA-splicing factor Syf1-like N-terminal HAT-repeats" evidence="9">
    <location>
        <begin position="61"/>
        <end position="205"/>
    </location>
</feature>
<keyword evidence="7" id="KW-0539">Nucleus</keyword>
<accession>A0A3B0N1Z9</accession>
<keyword evidence="6" id="KW-0508">mRNA splicing</keyword>
<feature type="repeat" description="TPR" evidence="8">
    <location>
        <begin position="73"/>
        <end position="106"/>
    </location>
</feature>
<name>A0A3B0N1Z9_THEAN</name>
<dbReference type="PROSITE" id="PS50005">
    <property type="entry name" value="TPR"/>
    <property type="match status" value="1"/>
</dbReference>
<dbReference type="GO" id="GO:0071014">
    <property type="term" value="C:post-mRNA release spliceosomal complex"/>
    <property type="evidence" value="ECO:0007669"/>
    <property type="project" value="TreeGrafter"/>
</dbReference>
<dbReference type="Pfam" id="PF23240">
    <property type="entry name" value="HAT_PRP39_N"/>
    <property type="match status" value="1"/>
</dbReference>
<evidence type="ECO:0000256" key="8">
    <source>
        <dbReference type="PROSITE-ProRule" id="PRU00339"/>
    </source>
</evidence>
<protein>
    <submittedName>
        <fullName evidence="11">RNA processing protein (Crooked neck family), putative</fullName>
    </submittedName>
</protein>
<organism evidence="11">
    <name type="scientific">Theileria annulata</name>
    <dbReference type="NCBI Taxonomy" id="5874"/>
    <lineage>
        <taxon>Eukaryota</taxon>
        <taxon>Sar</taxon>
        <taxon>Alveolata</taxon>
        <taxon>Apicomplexa</taxon>
        <taxon>Aconoidasida</taxon>
        <taxon>Piroplasmida</taxon>
        <taxon>Theileriidae</taxon>
        <taxon>Theileria</taxon>
    </lineage>
</organism>
<keyword evidence="5" id="KW-0677">Repeat</keyword>
<keyword evidence="8" id="KW-0802">TPR repeat</keyword>
<dbReference type="PANTHER" id="PTHR11246:SF3">
    <property type="entry name" value="CROOKED NECK-LIKE PROTEIN 1"/>
    <property type="match status" value="1"/>
</dbReference>